<feature type="transmembrane region" description="Helical" evidence="6">
    <location>
        <begin position="156"/>
        <end position="176"/>
    </location>
</feature>
<name>A0A843VVY6_COLES</name>
<dbReference type="GO" id="GO:0022857">
    <property type="term" value="F:transmembrane transporter activity"/>
    <property type="evidence" value="ECO:0007669"/>
    <property type="project" value="InterPro"/>
</dbReference>
<comment type="caution">
    <text evidence="8">The sequence shown here is derived from an EMBL/GenBank/DDBJ whole genome shotgun (WGS) entry which is preliminary data.</text>
</comment>
<dbReference type="AlphaFoldDB" id="A0A843VVY6"/>
<dbReference type="OrthoDB" id="642067at2759"/>
<gene>
    <name evidence="8" type="ORF">Taro_035938</name>
</gene>
<feature type="domain" description="EamA" evidence="7">
    <location>
        <begin position="60"/>
        <end position="199"/>
    </location>
</feature>
<dbReference type="GO" id="GO:0016020">
    <property type="term" value="C:membrane"/>
    <property type="evidence" value="ECO:0007669"/>
    <property type="project" value="UniProtKB-SubCell"/>
</dbReference>
<feature type="transmembrane region" description="Helical" evidence="6">
    <location>
        <begin position="90"/>
        <end position="110"/>
    </location>
</feature>
<keyword evidence="3 6" id="KW-0812">Transmembrane</keyword>
<evidence type="ECO:0000256" key="4">
    <source>
        <dbReference type="ARBA" id="ARBA00022989"/>
    </source>
</evidence>
<feature type="transmembrane region" description="Helical" evidence="6">
    <location>
        <begin position="58"/>
        <end position="78"/>
    </location>
</feature>
<evidence type="ECO:0000256" key="1">
    <source>
        <dbReference type="ARBA" id="ARBA00004141"/>
    </source>
</evidence>
<evidence type="ECO:0000313" key="9">
    <source>
        <dbReference type="Proteomes" id="UP000652761"/>
    </source>
</evidence>
<comment type="subcellular location">
    <subcellularLocation>
        <location evidence="1 6">Membrane</location>
        <topology evidence="1 6">Multi-pass membrane protein</topology>
    </subcellularLocation>
</comment>
<dbReference type="SUPFAM" id="SSF103481">
    <property type="entry name" value="Multidrug resistance efflux transporter EmrE"/>
    <property type="match status" value="1"/>
</dbReference>
<keyword evidence="5 6" id="KW-0472">Membrane</keyword>
<evidence type="ECO:0000259" key="7">
    <source>
        <dbReference type="Pfam" id="PF00892"/>
    </source>
</evidence>
<accession>A0A843VVY6</accession>
<protein>
    <recommendedName>
        <fullName evidence="6">WAT1-related protein</fullName>
    </recommendedName>
</protein>
<dbReference type="Pfam" id="PF00892">
    <property type="entry name" value="EamA"/>
    <property type="match status" value="1"/>
</dbReference>
<organism evidence="8 9">
    <name type="scientific">Colocasia esculenta</name>
    <name type="common">Wild taro</name>
    <name type="synonym">Arum esculentum</name>
    <dbReference type="NCBI Taxonomy" id="4460"/>
    <lineage>
        <taxon>Eukaryota</taxon>
        <taxon>Viridiplantae</taxon>
        <taxon>Streptophyta</taxon>
        <taxon>Embryophyta</taxon>
        <taxon>Tracheophyta</taxon>
        <taxon>Spermatophyta</taxon>
        <taxon>Magnoliopsida</taxon>
        <taxon>Liliopsida</taxon>
        <taxon>Araceae</taxon>
        <taxon>Aroideae</taxon>
        <taxon>Colocasieae</taxon>
        <taxon>Colocasia</taxon>
    </lineage>
</organism>
<dbReference type="Proteomes" id="UP000652761">
    <property type="component" value="Unassembled WGS sequence"/>
</dbReference>
<dbReference type="InterPro" id="IPR000620">
    <property type="entry name" value="EamA_dom"/>
</dbReference>
<dbReference type="PANTHER" id="PTHR31218">
    <property type="entry name" value="WAT1-RELATED PROTEIN"/>
    <property type="match status" value="1"/>
</dbReference>
<evidence type="ECO:0000256" key="5">
    <source>
        <dbReference type="ARBA" id="ARBA00023136"/>
    </source>
</evidence>
<evidence type="ECO:0000256" key="2">
    <source>
        <dbReference type="ARBA" id="ARBA00007635"/>
    </source>
</evidence>
<comment type="similarity">
    <text evidence="2 6">Belongs to the drug/metabolite transporter (DMT) superfamily. Plant drug/metabolite exporter (P-DME) (TC 2.A.7.4) family.</text>
</comment>
<proteinExistence type="inferred from homology"/>
<keyword evidence="9" id="KW-1185">Reference proteome</keyword>
<evidence type="ECO:0000313" key="8">
    <source>
        <dbReference type="EMBL" id="MQM03163.1"/>
    </source>
</evidence>
<sequence>MDIRCNYSRAKIVGTLMCLTGATAMSFLQSSPATTPLMSPSSSLTGGPPLAAAADGDWTVGCIYLLSAVFILSCTVVLQAATMNEFPAPLSLCSITSLMGAFLTAAVQIVMERKIDIGSPVVGPGTVACIVLLVSVAPSGCLAFQTWCIKKRGPVLVSMFSPVGTVCAAILSALTLGQLLSMGSLAGMFVMFAGLYLVLWAKKKEDFLPPGDDVESDEVDIEKPLLS</sequence>
<reference evidence="8" key="1">
    <citation type="submission" date="2017-07" db="EMBL/GenBank/DDBJ databases">
        <title>Taro Niue Genome Assembly and Annotation.</title>
        <authorList>
            <person name="Atibalentja N."/>
            <person name="Keating K."/>
            <person name="Fields C.J."/>
        </authorList>
    </citation>
    <scope>NUCLEOTIDE SEQUENCE</scope>
    <source>
        <strain evidence="8">Niue_2</strain>
        <tissue evidence="8">Leaf</tissue>
    </source>
</reference>
<keyword evidence="4 6" id="KW-1133">Transmembrane helix</keyword>
<evidence type="ECO:0000256" key="6">
    <source>
        <dbReference type="RuleBase" id="RU363077"/>
    </source>
</evidence>
<feature type="transmembrane region" description="Helical" evidence="6">
    <location>
        <begin position="182"/>
        <end position="201"/>
    </location>
</feature>
<dbReference type="InterPro" id="IPR037185">
    <property type="entry name" value="EmrE-like"/>
</dbReference>
<feature type="transmembrane region" description="Helical" evidence="6">
    <location>
        <begin position="12"/>
        <end position="30"/>
    </location>
</feature>
<evidence type="ECO:0000256" key="3">
    <source>
        <dbReference type="ARBA" id="ARBA00022692"/>
    </source>
</evidence>
<dbReference type="EMBL" id="NMUH01002986">
    <property type="protein sequence ID" value="MQM03163.1"/>
    <property type="molecule type" value="Genomic_DNA"/>
</dbReference>
<feature type="transmembrane region" description="Helical" evidence="6">
    <location>
        <begin position="122"/>
        <end position="144"/>
    </location>
</feature>
<dbReference type="InterPro" id="IPR030184">
    <property type="entry name" value="WAT1-related"/>
</dbReference>